<comment type="subcellular location">
    <subcellularLocation>
        <location evidence="2">Cytoplasm</location>
        <location evidence="2">Cytoskeleton</location>
        <location evidence="2">Spindle pole</location>
    </subcellularLocation>
    <subcellularLocation>
        <location evidence="1">Nucleus</location>
    </subcellularLocation>
</comment>
<dbReference type="Proteomes" id="UP001202479">
    <property type="component" value="Unassembled WGS sequence"/>
</dbReference>
<proteinExistence type="inferred from homology"/>
<keyword evidence="8" id="KW-0539">Nucleus</keyword>
<protein>
    <recommendedName>
        <fullName evidence="4">Mitochondrial morphogenesis protein SLD7</fullName>
    </recommendedName>
</protein>
<keyword evidence="9" id="KW-0131">Cell cycle</keyword>
<sequence>MNHKFNARLADENESLGDIQFWSDNKEEIPSFKTDLLTFVAYIRYDKIPVYLISSRPFSIFTNNTNTSNYFERKLVQKSLINQIGLGLLAKKGATEGEYSVFYYDDSQVKSFTINFNFLETVQEFIANKKYTLNSFITNDRQAPNEAILKSFDKALEKRLEPNPFILNEKKKHSNSSVLSTPEQINTAVTKIISSGLRIRGLSVSSATSVNEKLKIKEIYQMTQRATLFSLRKYNDTNVKKPGSKRHPITLSELQEIVENLLHLFIDLE</sequence>
<dbReference type="RefSeq" id="XP_049181488.1">
    <property type="nucleotide sequence ID" value="XM_049322464.1"/>
</dbReference>
<evidence type="ECO:0000256" key="4">
    <source>
        <dbReference type="ARBA" id="ARBA00017231"/>
    </source>
</evidence>
<dbReference type="InterPro" id="IPR041260">
    <property type="entry name" value="Sld7_C"/>
</dbReference>
<keyword evidence="7" id="KW-0206">Cytoskeleton</keyword>
<dbReference type="GO" id="GO:0005634">
    <property type="term" value="C:nucleus"/>
    <property type="evidence" value="ECO:0007669"/>
    <property type="project" value="UniProtKB-SubCell"/>
</dbReference>
<dbReference type="GeneID" id="73378967"/>
<evidence type="ECO:0000256" key="1">
    <source>
        <dbReference type="ARBA" id="ARBA00004123"/>
    </source>
</evidence>
<dbReference type="EMBL" id="JAHUZD010000027">
    <property type="protein sequence ID" value="KAI3405743.2"/>
    <property type="molecule type" value="Genomic_DNA"/>
</dbReference>
<comment type="similarity">
    <text evidence="3">Belongs to the SLD7 family.</text>
</comment>
<evidence type="ECO:0000256" key="5">
    <source>
        <dbReference type="ARBA" id="ARBA00022490"/>
    </source>
</evidence>
<feature type="domain" description="Sld7 N-terminal" evidence="11">
    <location>
        <begin position="12"/>
        <end position="116"/>
    </location>
</feature>
<dbReference type="Pfam" id="PF18596">
    <property type="entry name" value="Sld7_C"/>
    <property type="match status" value="1"/>
</dbReference>
<evidence type="ECO:0000256" key="8">
    <source>
        <dbReference type="ARBA" id="ARBA00023242"/>
    </source>
</evidence>
<dbReference type="AlphaFoldDB" id="A0AAI9SYV4"/>
<keyword evidence="13" id="KW-1185">Reference proteome</keyword>
<evidence type="ECO:0000313" key="13">
    <source>
        <dbReference type="Proteomes" id="UP001202479"/>
    </source>
</evidence>
<comment type="caution">
    <text evidence="12">The sequence shown here is derived from an EMBL/GenBank/DDBJ whole genome shotgun (WGS) entry which is preliminary data.</text>
</comment>
<dbReference type="GO" id="GO:0000922">
    <property type="term" value="C:spindle pole"/>
    <property type="evidence" value="ECO:0007669"/>
    <property type="project" value="UniProtKB-SubCell"/>
</dbReference>
<gene>
    <name evidence="12" type="ORF">KGF56_001350</name>
</gene>
<accession>A0AAI9SYV4</accession>
<reference evidence="12" key="1">
    <citation type="journal article" date="2022" name="DNA Res.">
        <title>Genome analysis of five recently described species of the CUG-Ser clade uncovers Candida theae as a new hybrid lineage with pathogenic potential in the Candida parapsilosis species complex.</title>
        <authorList>
            <person name="Mixao V."/>
            <person name="Del Olmo V."/>
            <person name="Hegedusova E."/>
            <person name="Saus E."/>
            <person name="Pryszcz L."/>
            <person name="Cillingova A."/>
            <person name="Nosek J."/>
            <person name="Gabaldon T."/>
        </authorList>
    </citation>
    <scope>NUCLEOTIDE SEQUENCE</scope>
    <source>
        <strain evidence="12">CBS 10844</strain>
    </source>
</reference>
<feature type="domain" description="Sld7 C-terminal" evidence="10">
    <location>
        <begin position="183"/>
        <end position="266"/>
    </location>
</feature>
<dbReference type="GO" id="GO:0006260">
    <property type="term" value="P:DNA replication"/>
    <property type="evidence" value="ECO:0007669"/>
    <property type="project" value="UniProtKB-KW"/>
</dbReference>
<dbReference type="Pfam" id="PF18636">
    <property type="entry name" value="Sld7_N"/>
    <property type="match status" value="1"/>
</dbReference>
<evidence type="ECO:0000256" key="2">
    <source>
        <dbReference type="ARBA" id="ARBA00004647"/>
    </source>
</evidence>
<organism evidence="12 13">
    <name type="scientific">Candida oxycetoniae</name>
    <dbReference type="NCBI Taxonomy" id="497107"/>
    <lineage>
        <taxon>Eukaryota</taxon>
        <taxon>Fungi</taxon>
        <taxon>Dikarya</taxon>
        <taxon>Ascomycota</taxon>
        <taxon>Saccharomycotina</taxon>
        <taxon>Pichiomycetes</taxon>
        <taxon>Debaryomycetaceae</taxon>
        <taxon>Candida/Lodderomyces clade</taxon>
        <taxon>Candida</taxon>
    </lineage>
</organism>
<name>A0AAI9SYV4_9ASCO</name>
<evidence type="ECO:0000256" key="6">
    <source>
        <dbReference type="ARBA" id="ARBA00022705"/>
    </source>
</evidence>
<evidence type="ECO:0000259" key="11">
    <source>
        <dbReference type="Pfam" id="PF18636"/>
    </source>
</evidence>
<evidence type="ECO:0000256" key="7">
    <source>
        <dbReference type="ARBA" id="ARBA00023212"/>
    </source>
</evidence>
<evidence type="ECO:0000313" key="12">
    <source>
        <dbReference type="EMBL" id="KAI3405743.2"/>
    </source>
</evidence>
<keyword evidence="5" id="KW-0963">Cytoplasm</keyword>
<keyword evidence="6" id="KW-0235">DNA replication</keyword>
<dbReference type="InterPro" id="IPR041564">
    <property type="entry name" value="Sld7_N"/>
</dbReference>
<evidence type="ECO:0000256" key="9">
    <source>
        <dbReference type="ARBA" id="ARBA00023306"/>
    </source>
</evidence>
<evidence type="ECO:0000256" key="3">
    <source>
        <dbReference type="ARBA" id="ARBA00009044"/>
    </source>
</evidence>
<evidence type="ECO:0000259" key="10">
    <source>
        <dbReference type="Pfam" id="PF18596"/>
    </source>
</evidence>